<evidence type="ECO:0000259" key="2">
    <source>
        <dbReference type="Pfam" id="PF01471"/>
    </source>
</evidence>
<name>A0ABS6N2I0_9RHOB</name>
<evidence type="ECO:0000313" key="3">
    <source>
        <dbReference type="EMBL" id="MBV2358235.1"/>
    </source>
</evidence>
<evidence type="ECO:0000256" key="1">
    <source>
        <dbReference type="SAM" id="SignalP"/>
    </source>
</evidence>
<keyword evidence="4" id="KW-1185">Reference proteome</keyword>
<keyword evidence="1" id="KW-0732">Signal</keyword>
<dbReference type="Proteomes" id="UP001166293">
    <property type="component" value="Unassembled WGS sequence"/>
</dbReference>
<feature type="signal peptide" evidence="1">
    <location>
        <begin position="1"/>
        <end position="27"/>
    </location>
</feature>
<gene>
    <name evidence="3" type="ORF">KUH32_00470</name>
</gene>
<dbReference type="InterPro" id="IPR002477">
    <property type="entry name" value="Peptidoglycan-bd-like"/>
</dbReference>
<proteinExistence type="predicted"/>
<reference evidence="3" key="1">
    <citation type="submission" date="2021-06" db="EMBL/GenBank/DDBJ databases">
        <title>Thalassococcus sp. CAU 1522 isolated from sea sand, Republic of Korea.</title>
        <authorList>
            <person name="Kim W."/>
        </authorList>
    </citation>
    <scope>NUCLEOTIDE SEQUENCE</scope>
    <source>
        <strain evidence="3">CAU 1522</strain>
    </source>
</reference>
<dbReference type="EMBL" id="JAHRWL010000001">
    <property type="protein sequence ID" value="MBV2358235.1"/>
    <property type="molecule type" value="Genomic_DNA"/>
</dbReference>
<comment type="caution">
    <text evidence="3">The sequence shown here is derived from an EMBL/GenBank/DDBJ whole genome shotgun (WGS) entry which is preliminary data.</text>
</comment>
<accession>A0ABS6N2I0</accession>
<dbReference type="Pfam" id="PF01471">
    <property type="entry name" value="PG_binding_1"/>
    <property type="match status" value="1"/>
</dbReference>
<feature type="chain" id="PRO_5047133761" evidence="1">
    <location>
        <begin position="28"/>
        <end position="183"/>
    </location>
</feature>
<evidence type="ECO:0000313" key="4">
    <source>
        <dbReference type="Proteomes" id="UP001166293"/>
    </source>
</evidence>
<feature type="domain" description="Peptidoglycan binding-like" evidence="2">
    <location>
        <begin position="116"/>
        <end position="165"/>
    </location>
</feature>
<sequence length="183" mass="19158">MIHKARDWAIRAAALALAAGCAMPQGAEGPVATRAAAPEVGARVETLADGSCRAREVTPAVYEQVMGEVQVVQAEIGADGTVIRPPVYRRAPVPRIVRPRAEISFEAPCPADMTQEFIASVQRALAARGYFGGNVTGLLDGPTTAAIRRYQSERGLQSGQLSLATARDLGLVAVARPGGRARG</sequence>
<protein>
    <submittedName>
        <fullName evidence="3">Peptidoglycan-binding protein</fullName>
    </submittedName>
</protein>
<organism evidence="3 4">
    <name type="scientific">Thalassococcus arenae</name>
    <dbReference type="NCBI Taxonomy" id="2851652"/>
    <lineage>
        <taxon>Bacteria</taxon>
        <taxon>Pseudomonadati</taxon>
        <taxon>Pseudomonadota</taxon>
        <taxon>Alphaproteobacteria</taxon>
        <taxon>Rhodobacterales</taxon>
        <taxon>Roseobacteraceae</taxon>
        <taxon>Thalassococcus</taxon>
    </lineage>
</organism>
<dbReference type="RefSeq" id="WP_217776113.1">
    <property type="nucleotide sequence ID" value="NZ_JAHRWL010000001.1"/>
</dbReference>